<comment type="subcellular location">
    <subcellularLocation>
        <location evidence="1">Cell membrane</location>
        <topology evidence="1">Multi-pass membrane protein</topology>
    </subcellularLocation>
</comment>
<dbReference type="Pfam" id="PF02653">
    <property type="entry name" value="BPD_transp_2"/>
    <property type="match status" value="1"/>
</dbReference>
<comment type="similarity">
    <text evidence="8">Belongs to the binding-protein-dependent transport system permease family. LivHM subfamily.</text>
</comment>
<dbReference type="CDD" id="cd06582">
    <property type="entry name" value="TM_PBP1_LivH_like"/>
    <property type="match status" value="1"/>
</dbReference>
<feature type="transmembrane region" description="Helical" evidence="9">
    <location>
        <begin position="193"/>
        <end position="216"/>
    </location>
</feature>
<evidence type="ECO:0000313" key="10">
    <source>
        <dbReference type="EMBL" id="PJJ55608.1"/>
    </source>
</evidence>
<evidence type="ECO:0000313" key="11">
    <source>
        <dbReference type="Proteomes" id="UP000230161"/>
    </source>
</evidence>
<keyword evidence="5" id="KW-0029">Amino-acid transport</keyword>
<gene>
    <name evidence="10" type="ORF">CLV54_2955</name>
</gene>
<evidence type="ECO:0000256" key="2">
    <source>
        <dbReference type="ARBA" id="ARBA00022448"/>
    </source>
</evidence>
<evidence type="ECO:0000256" key="1">
    <source>
        <dbReference type="ARBA" id="ARBA00004651"/>
    </source>
</evidence>
<dbReference type="RefSeq" id="WP_100345718.1">
    <property type="nucleotide sequence ID" value="NZ_PGFB01000005.1"/>
</dbReference>
<accession>A0A2M9BCC7</accession>
<evidence type="ECO:0000256" key="8">
    <source>
        <dbReference type="ARBA" id="ARBA00037998"/>
    </source>
</evidence>
<dbReference type="OrthoDB" id="9807115at2"/>
<sequence length="292" mass="30387">MNTALQLIIAGLAVGSIYGLIALGFLIIHHATGIVNFAQGNMLMVGAVTSYLVVSQFGLSYFVAIPVVVVVAVLVALVFDHGLVRPLQRRGAPVYSIVVGTLVFGIILAELAALIAGDQQRGVPPLVPNDPISLAGLSVRPQTLLSVLVAWAIVVGVWFFFNRTLSGLSLKAVGLNRTGAEVTGIRVPRMLTIAFIVSIVITCIGGLLIAPILGAGPRMGLELGVKGFAAAVLGGFDSVNKAMIAGVALGILETLTAYYLSSAYASAIAYAVLLVALCIQPLRVQIMSRRTA</sequence>
<feature type="transmembrane region" description="Helical" evidence="9">
    <location>
        <begin position="258"/>
        <end position="279"/>
    </location>
</feature>
<name>A0A2M9BCC7_9MICO</name>
<keyword evidence="7 9" id="KW-0472">Membrane</keyword>
<protein>
    <submittedName>
        <fullName evidence="10">Branched-chain amino acid transport system permease protein</fullName>
    </submittedName>
</protein>
<keyword evidence="4 9" id="KW-0812">Transmembrane</keyword>
<dbReference type="Proteomes" id="UP000230161">
    <property type="component" value="Unassembled WGS sequence"/>
</dbReference>
<feature type="transmembrane region" description="Helical" evidence="9">
    <location>
        <begin position="143"/>
        <end position="161"/>
    </location>
</feature>
<dbReference type="PANTHER" id="PTHR11795:SF450">
    <property type="entry name" value="ABC TRANSPORTER PERMEASE PROTEIN"/>
    <property type="match status" value="1"/>
</dbReference>
<evidence type="ECO:0000256" key="9">
    <source>
        <dbReference type="SAM" id="Phobius"/>
    </source>
</evidence>
<organism evidence="10 11">
    <name type="scientific">Compostimonas suwonensis</name>
    <dbReference type="NCBI Taxonomy" id="1048394"/>
    <lineage>
        <taxon>Bacteria</taxon>
        <taxon>Bacillati</taxon>
        <taxon>Actinomycetota</taxon>
        <taxon>Actinomycetes</taxon>
        <taxon>Micrococcales</taxon>
        <taxon>Microbacteriaceae</taxon>
        <taxon>Compostimonas</taxon>
    </lineage>
</organism>
<keyword evidence="6 9" id="KW-1133">Transmembrane helix</keyword>
<reference evidence="10 11" key="1">
    <citation type="submission" date="2017-11" db="EMBL/GenBank/DDBJ databases">
        <title>Genomic Encyclopedia of Archaeal and Bacterial Type Strains, Phase II (KMG-II): From Individual Species to Whole Genera.</title>
        <authorList>
            <person name="Goeker M."/>
        </authorList>
    </citation>
    <scope>NUCLEOTIDE SEQUENCE [LARGE SCALE GENOMIC DNA]</scope>
    <source>
        <strain evidence="10 11">DSM 25625</strain>
    </source>
</reference>
<dbReference type="InterPro" id="IPR052157">
    <property type="entry name" value="BCAA_transport_permease"/>
</dbReference>
<keyword evidence="11" id="KW-1185">Reference proteome</keyword>
<dbReference type="GO" id="GO:0005886">
    <property type="term" value="C:plasma membrane"/>
    <property type="evidence" value="ECO:0007669"/>
    <property type="project" value="UniProtKB-SubCell"/>
</dbReference>
<dbReference type="EMBL" id="PGFB01000005">
    <property type="protein sequence ID" value="PJJ55608.1"/>
    <property type="molecule type" value="Genomic_DNA"/>
</dbReference>
<comment type="caution">
    <text evidence="10">The sequence shown here is derived from an EMBL/GenBank/DDBJ whole genome shotgun (WGS) entry which is preliminary data.</text>
</comment>
<keyword evidence="2" id="KW-0813">Transport</keyword>
<feature type="transmembrane region" description="Helical" evidence="9">
    <location>
        <begin position="61"/>
        <end position="79"/>
    </location>
</feature>
<dbReference type="GO" id="GO:0022857">
    <property type="term" value="F:transmembrane transporter activity"/>
    <property type="evidence" value="ECO:0007669"/>
    <property type="project" value="InterPro"/>
</dbReference>
<evidence type="ECO:0000256" key="6">
    <source>
        <dbReference type="ARBA" id="ARBA00022989"/>
    </source>
</evidence>
<evidence type="ECO:0000256" key="7">
    <source>
        <dbReference type="ARBA" id="ARBA00023136"/>
    </source>
</evidence>
<evidence type="ECO:0000256" key="4">
    <source>
        <dbReference type="ARBA" id="ARBA00022692"/>
    </source>
</evidence>
<dbReference type="AlphaFoldDB" id="A0A2M9BCC7"/>
<dbReference type="GO" id="GO:0006865">
    <property type="term" value="P:amino acid transport"/>
    <property type="evidence" value="ECO:0007669"/>
    <property type="project" value="UniProtKB-KW"/>
</dbReference>
<feature type="transmembrane region" description="Helical" evidence="9">
    <location>
        <begin position="94"/>
        <end position="116"/>
    </location>
</feature>
<proteinExistence type="inferred from homology"/>
<dbReference type="InterPro" id="IPR001851">
    <property type="entry name" value="ABC_transp_permease"/>
</dbReference>
<evidence type="ECO:0000256" key="5">
    <source>
        <dbReference type="ARBA" id="ARBA00022970"/>
    </source>
</evidence>
<evidence type="ECO:0000256" key="3">
    <source>
        <dbReference type="ARBA" id="ARBA00022475"/>
    </source>
</evidence>
<feature type="transmembrane region" description="Helical" evidence="9">
    <location>
        <begin position="7"/>
        <end position="28"/>
    </location>
</feature>
<keyword evidence="3" id="KW-1003">Cell membrane</keyword>
<dbReference type="PANTHER" id="PTHR11795">
    <property type="entry name" value="BRANCHED-CHAIN AMINO ACID TRANSPORT SYSTEM PERMEASE PROTEIN LIVH"/>
    <property type="match status" value="1"/>
</dbReference>